<accession>A0ACB6QRH1</accession>
<name>A0ACB6QRH1_9PLEO</name>
<proteinExistence type="predicted"/>
<reference evidence="1" key="1">
    <citation type="journal article" date="2020" name="Stud. Mycol.">
        <title>101 Dothideomycetes genomes: a test case for predicting lifestyles and emergence of pathogens.</title>
        <authorList>
            <person name="Haridas S."/>
            <person name="Albert R."/>
            <person name="Binder M."/>
            <person name="Bloem J."/>
            <person name="Labutti K."/>
            <person name="Salamov A."/>
            <person name="Andreopoulos B."/>
            <person name="Baker S."/>
            <person name="Barry K."/>
            <person name="Bills G."/>
            <person name="Bluhm B."/>
            <person name="Cannon C."/>
            <person name="Castanera R."/>
            <person name="Culley D."/>
            <person name="Daum C."/>
            <person name="Ezra D."/>
            <person name="Gonzalez J."/>
            <person name="Henrissat B."/>
            <person name="Kuo A."/>
            <person name="Liang C."/>
            <person name="Lipzen A."/>
            <person name="Lutzoni F."/>
            <person name="Magnuson J."/>
            <person name="Mondo S."/>
            <person name="Nolan M."/>
            <person name="Ohm R."/>
            <person name="Pangilinan J."/>
            <person name="Park H.-J."/>
            <person name="Ramirez L."/>
            <person name="Alfaro M."/>
            <person name="Sun H."/>
            <person name="Tritt A."/>
            <person name="Yoshinaga Y."/>
            <person name="Zwiers L.-H."/>
            <person name="Turgeon B."/>
            <person name="Goodwin S."/>
            <person name="Spatafora J."/>
            <person name="Crous P."/>
            <person name="Grigoriev I."/>
        </authorList>
    </citation>
    <scope>NUCLEOTIDE SEQUENCE</scope>
    <source>
        <strain evidence="1">ATCC 200398</strain>
    </source>
</reference>
<dbReference type="EMBL" id="MU003512">
    <property type="protein sequence ID" value="KAF2469457.1"/>
    <property type="molecule type" value="Genomic_DNA"/>
</dbReference>
<evidence type="ECO:0000313" key="1">
    <source>
        <dbReference type="EMBL" id="KAF2469457.1"/>
    </source>
</evidence>
<comment type="caution">
    <text evidence="1">The sequence shown here is derived from an EMBL/GenBank/DDBJ whole genome shotgun (WGS) entry which is preliminary data.</text>
</comment>
<evidence type="ECO:0000313" key="2">
    <source>
        <dbReference type="Proteomes" id="UP000799755"/>
    </source>
</evidence>
<sequence>MSIASPERIHDRGLQLHGNGAGPGEPRRLDRDLVLYFRQRFEKASKIQEKLAEEREKLLLERDNVRSAGKKVRIRRVQTGDAEAAFMSVLREFINRHGDLFTSELNAAYRKVEQERDILGSMEEDYLQAERSLGGSEWTFIDKENDFYQYEIQDLFSDGFLNRYTLNKDTEPPPQPSRPDLLPSSALIRMEYQATLAKLDQLKRQFNALRPEQAKFIEEQKARKRHRSGDLSGAPETSEFVTRYSALLTEIAECEVKIQQFKQDLMQREALDSVMTRRNSDPAHFEVRKVVSFDTITRAQTDGVVPTLLENPAIKHRIRDWILERLKTNPVERTTYLNILAQFHVPYSDHESWEDRATQYWPHDMSEESHQSPQEIHSITHQTSKSLNPNTLSNSPGQHQTDDIWSMAPKTKIGLDFDANFNYAPLPALESDDKRLERPWTEEVCQAIAPEFPPIESPKSTSSKPSDIPILRVTPTSIQDLPSRPGADSYPSSFLEQDDNVRIVGPDTETYLEPRFSLRHDSAQASVVSENEAIASNATHQLSTPELEIIQGPVEPEQSFAATDDADLDKSPPDLRSLECQNPKVNTNIRENPSASSQRS</sequence>
<dbReference type="Proteomes" id="UP000799755">
    <property type="component" value="Unassembled WGS sequence"/>
</dbReference>
<protein>
    <submittedName>
        <fullName evidence="1">Uncharacterized protein</fullName>
    </submittedName>
</protein>
<gene>
    <name evidence="1" type="ORF">BDR25DRAFT_49696</name>
</gene>
<organism evidence="1 2">
    <name type="scientific">Lindgomyces ingoldianus</name>
    <dbReference type="NCBI Taxonomy" id="673940"/>
    <lineage>
        <taxon>Eukaryota</taxon>
        <taxon>Fungi</taxon>
        <taxon>Dikarya</taxon>
        <taxon>Ascomycota</taxon>
        <taxon>Pezizomycotina</taxon>
        <taxon>Dothideomycetes</taxon>
        <taxon>Pleosporomycetidae</taxon>
        <taxon>Pleosporales</taxon>
        <taxon>Lindgomycetaceae</taxon>
        <taxon>Lindgomyces</taxon>
    </lineage>
</organism>
<keyword evidence="2" id="KW-1185">Reference proteome</keyword>